<dbReference type="STRING" id="1121305.CLCOL_20390"/>
<sequence length="42" mass="4929">MFSEVTVESFSKTNIIYCNRLIFEEIFKNLKVMANKVVNKTV</sequence>
<comment type="caution">
    <text evidence="1">The sequence shown here is derived from an EMBL/GenBank/DDBJ whole genome shotgun (WGS) entry which is preliminary data.</text>
</comment>
<reference evidence="1 2" key="1">
    <citation type="submission" date="2016-02" db="EMBL/GenBank/DDBJ databases">
        <title>Genome sequence of Clostridium colicanis DSM 13634.</title>
        <authorList>
            <person name="Poehlein A."/>
            <person name="Daniel R."/>
        </authorList>
    </citation>
    <scope>NUCLEOTIDE SEQUENCE [LARGE SCALE GENOMIC DNA]</scope>
    <source>
        <strain evidence="1 2">DSM 13634</strain>
    </source>
</reference>
<dbReference type="EMBL" id="LTBB01000011">
    <property type="protein sequence ID" value="KYH28313.1"/>
    <property type="molecule type" value="Genomic_DNA"/>
</dbReference>
<organism evidence="1 2">
    <name type="scientific">Clostridium colicanis DSM 13634</name>
    <dbReference type="NCBI Taxonomy" id="1121305"/>
    <lineage>
        <taxon>Bacteria</taxon>
        <taxon>Bacillati</taxon>
        <taxon>Bacillota</taxon>
        <taxon>Clostridia</taxon>
        <taxon>Eubacteriales</taxon>
        <taxon>Clostridiaceae</taxon>
        <taxon>Clostridium</taxon>
    </lineage>
</organism>
<protein>
    <submittedName>
        <fullName evidence="1">Uncharacterized protein</fullName>
    </submittedName>
</protein>
<name>A0A151AL15_9CLOT</name>
<gene>
    <name evidence="1" type="ORF">CLCOL_20390</name>
</gene>
<proteinExistence type="predicted"/>
<dbReference type="PATRIC" id="fig|1121305.3.peg.2045"/>
<accession>A0A151AL15</accession>
<evidence type="ECO:0000313" key="2">
    <source>
        <dbReference type="Proteomes" id="UP000075374"/>
    </source>
</evidence>
<dbReference type="AlphaFoldDB" id="A0A151AL15"/>
<dbReference type="Proteomes" id="UP000075374">
    <property type="component" value="Unassembled WGS sequence"/>
</dbReference>
<evidence type="ECO:0000313" key="1">
    <source>
        <dbReference type="EMBL" id="KYH28313.1"/>
    </source>
</evidence>
<keyword evidence="2" id="KW-1185">Reference proteome</keyword>